<organism evidence="2">
    <name type="scientific">marine sediment metagenome</name>
    <dbReference type="NCBI Taxonomy" id="412755"/>
    <lineage>
        <taxon>unclassified sequences</taxon>
        <taxon>metagenomes</taxon>
        <taxon>ecological metagenomes</taxon>
    </lineage>
</organism>
<feature type="region of interest" description="Disordered" evidence="1">
    <location>
        <begin position="26"/>
        <end position="61"/>
    </location>
</feature>
<gene>
    <name evidence="2" type="ORF">S03H2_18027</name>
</gene>
<feature type="compositionally biased region" description="Polar residues" evidence="1">
    <location>
        <begin position="50"/>
        <end position="61"/>
    </location>
</feature>
<accession>X1GRH1</accession>
<dbReference type="AlphaFoldDB" id="X1GRH1"/>
<evidence type="ECO:0000313" key="2">
    <source>
        <dbReference type="EMBL" id="GAH35608.1"/>
    </source>
</evidence>
<evidence type="ECO:0000256" key="1">
    <source>
        <dbReference type="SAM" id="MobiDB-lite"/>
    </source>
</evidence>
<protein>
    <submittedName>
        <fullName evidence="2">Uncharacterized protein</fullName>
    </submittedName>
</protein>
<proteinExistence type="predicted"/>
<feature type="non-terminal residue" evidence="2">
    <location>
        <position position="1"/>
    </location>
</feature>
<reference evidence="2" key="1">
    <citation type="journal article" date="2014" name="Front. Microbiol.">
        <title>High frequency of phylogenetically diverse reductive dehalogenase-homologous genes in deep subseafloor sedimentary metagenomes.</title>
        <authorList>
            <person name="Kawai M."/>
            <person name="Futagami T."/>
            <person name="Toyoda A."/>
            <person name="Takaki Y."/>
            <person name="Nishi S."/>
            <person name="Hori S."/>
            <person name="Arai W."/>
            <person name="Tsubouchi T."/>
            <person name="Morono Y."/>
            <person name="Uchiyama I."/>
            <person name="Ito T."/>
            <person name="Fujiyama A."/>
            <person name="Inagaki F."/>
            <person name="Takami H."/>
        </authorList>
    </citation>
    <scope>NUCLEOTIDE SEQUENCE</scope>
    <source>
        <strain evidence="2">Expedition CK06-06</strain>
    </source>
</reference>
<comment type="caution">
    <text evidence="2">The sequence shown here is derived from an EMBL/GenBank/DDBJ whole genome shotgun (WGS) entry which is preliminary data.</text>
</comment>
<sequence length="61" mass="6462">NSPLAVALKQVPVLVKEAKEKWATAPLYPKADLPEPPPSQAPARTPAASKPSTPKAQPSFF</sequence>
<dbReference type="EMBL" id="BARU01009329">
    <property type="protein sequence ID" value="GAH35608.1"/>
    <property type="molecule type" value="Genomic_DNA"/>
</dbReference>
<name>X1GRH1_9ZZZZ</name>